<gene>
    <name evidence="1" type="ordered locus">Dret_0363</name>
</gene>
<dbReference type="Proteomes" id="UP000001052">
    <property type="component" value="Chromosome"/>
</dbReference>
<proteinExistence type="predicted"/>
<dbReference type="STRING" id="485915.Dret_0363"/>
<dbReference type="AlphaFoldDB" id="C8X040"/>
<sequence>MSQRGLTDADIEYLLQNGTARYKDTTRLWIAMNFPERNDNLVCIAISLEKKLIIKTVMHHFQWEVES</sequence>
<organism evidence="1 2">
    <name type="scientific">Desulfohalobium retbaense (strain ATCC 49708 / DSM 5692 / JCM 16813 / HR100)</name>
    <dbReference type="NCBI Taxonomy" id="485915"/>
    <lineage>
        <taxon>Bacteria</taxon>
        <taxon>Pseudomonadati</taxon>
        <taxon>Thermodesulfobacteriota</taxon>
        <taxon>Desulfovibrionia</taxon>
        <taxon>Desulfovibrionales</taxon>
        <taxon>Desulfohalobiaceae</taxon>
        <taxon>Desulfohalobium</taxon>
    </lineage>
</organism>
<evidence type="ECO:0000313" key="1">
    <source>
        <dbReference type="EMBL" id="ACV67665.1"/>
    </source>
</evidence>
<name>C8X040_DESRD</name>
<evidence type="ECO:0008006" key="3">
    <source>
        <dbReference type="Google" id="ProtNLM"/>
    </source>
</evidence>
<evidence type="ECO:0000313" key="2">
    <source>
        <dbReference type="Proteomes" id="UP000001052"/>
    </source>
</evidence>
<reference evidence="2" key="1">
    <citation type="submission" date="2009-09" db="EMBL/GenBank/DDBJ databases">
        <title>The complete chromosome of Desulfohalobium retbaense DSM 5692.</title>
        <authorList>
            <consortium name="US DOE Joint Genome Institute (JGI-PGF)"/>
            <person name="Lucas S."/>
            <person name="Copeland A."/>
            <person name="Lapidus A."/>
            <person name="Glavina del Rio T."/>
            <person name="Dalin E."/>
            <person name="Tice H."/>
            <person name="Bruce D."/>
            <person name="Goodwin L."/>
            <person name="Pitluck S."/>
            <person name="Kyrpides N."/>
            <person name="Mavromatis K."/>
            <person name="Ivanova N."/>
            <person name="Mikhailova N."/>
            <person name="Munk A.C."/>
            <person name="Brettin T."/>
            <person name="Detter J.C."/>
            <person name="Han C."/>
            <person name="Tapia R."/>
            <person name="Larimer F."/>
            <person name="Land M."/>
            <person name="Hauser L."/>
            <person name="Markowitz V."/>
            <person name="Cheng J.-F."/>
            <person name="Hugenholtz P."/>
            <person name="Woyke T."/>
            <person name="Wu D."/>
            <person name="Spring S."/>
            <person name="Klenk H.-P."/>
            <person name="Eisen J.A."/>
        </authorList>
    </citation>
    <scope>NUCLEOTIDE SEQUENCE [LARGE SCALE GENOMIC DNA]</scope>
    <source>
        <strain evidence="2">DSM 5692</strain>
    </source>
</reference>
<protein>
    <recommendedName>
        <fullName evidence="3">DUF4258 domain-containing protein</fullName>
    </recommendedName>
</protein>
<accession>C8X040</accession>
<keyword evidence="2" id="KW-1185">Reference proteome</keyword>
<dbReference type="HOGENOM" id="CLU_191606_0_0_7"/>
<dbReference type="EMBL" id="CP001734">
    <property type="protein sequence ID" value="ACV67665.1"/>
    <property type="molecule type" value="Genomic_DNA"/>
</dbReference>
<reference evidence="1 2" key="2">
    <citation type="journal article" date="2010" name="Stand. Genomic Sci.">
        <title>Complete genome sequence of Desulfohalobium retbaense type strain (HR(100)).</title>
        <authorList>
            <person name="Spring S."/>
            <person name="Nolan M."/>
            <person name="Lapidus A."/>
            <person name="Glavina Del Rio T."/>
            <person name="Copeland A."/>
            <person name="Tice H."/>
            <person name="Cheng J.F."/>
            <person name="Lucas S."/>
            <person name="Land M."/>
            <person name="Chen F."/>
            <person name="Bruce D."/>
            <person name="Goodwin L."/>
            <person name="Pitluck S."/>
            <person name="Ivanova N."/>
            <person name="Mavromatis K."/>
            <person name="Mikhailova N."/>
            <person name="Pati A."/>
            <person name="Chen A."/>
            <person name="Palaniappan K."/>
            <person name="Hauser L."/>
            <person name="Chang Y.J."/>
            <person name="Jeffries C.D."/>
            <person name="Munk C."/>
            <person name="Kiss H."/>
            <person name="Chain P."/>
            <person name="Han C."/>
            <person name="Brettin T."/>
            <person name="Detter J.C."/>
            <person name="Schuler E."/>
            <person name="Goker M."/>
            <person name="Rohde M."/>
            <person name="Bristow J."/>
            <person name="Eisen J.A."/>
            <person name="Markowitz V."/>
            <person name="Hugenholtz P."/>
            <person name="Kyrpides N.C."/>
            <person name="Klenk H.P."/>
        </authorList>
    </citation>
    <scope>NUCLEOTIDE SEQUENCE [LARGE SCALE GENOMIC DNA]</scope>
    <source>
        <strain evidence="1 2">DSM 5692</strain>
    </source>
</reference>
<dbReference type="KEGG" id="drt:Dret_0363"/>